<dbReference type="SUPFAM" id="SSF54534">
    <property type="entry name" value="FKBP-like"/>
    <property type="match status" value="1"/>
</dbReference>
<dbReference type="RefSeq" id="XP_072607604.1">
    <property type="nucleotide sequence ID" value="XM_072751503.1"/>
</dbReference>
<comment type="catalytic activity">
    <reaction evidence="4">
        <text>[protein]-peptidylproline (omega=180) = [protein]-peptidylproline (omega=0)</text>
        <dbReference type="Rhea" id="RHEA:16237"/>
        <dbReference type="Rhea" id="RHEA-COMP:10747"/>
        <dbReference type="Rhea" id="RHEA-COMP:10748"/>
        <dbReference type="ChEBI" id="CHEBI:83833"/>
        <dbReference type="ChEBI" id="CHEBI:83834"/>
        <dbReference type="EC" id="5.2.1.8"/>
    </reaction>
</comment>
<feature type="region of interest" description="Disordered" evidence="5">
    <location>
        <begin position="1"/>
        <end position="21"/>
    </location>
</feature>
<dbReference type="SUPFAM" id="SSF48452">
    <property type="entry name" value="TPR-like"/>
    <property type="match status" value="1"/>
</dbReference>
<dbReference type="Pfam" id="PF00254">
    <property type="entry name" value="FKBP_C"/>
    <property type="match status" value="1"/>
</dbReference>
<dbReference type="InterPro" id="IPR001179">
    <property type="entry name" value="PPIase_FKBP_dom"/>
</dbReference>
<dbReference type="PANTHER" id="PTHR46674:SF1">
    <property type="entry name" value="INACTIVE PEPTIDYL-PROLYL CIS-TRANS ISOMERASE FKBP6"/>
    <property type="match status" value="1"/>
</dbReference>
<protein>
    <recommendedName>
        <fullName evidence="4">peptidylprolyl isomerase</fullName>
        <ecNumber evidence="4">5.2.1.8</ecNumber>
    </recommendedName>
</protein>
<evidence type="ECO:0000256" key="3">
    <source>
        <dbReference type="ARBA" id="ARBA00022803"/>
    </source>
</evidence>
<proteinExistence type="inferred from homology"/>
<reference evidence="8" key="1">
    <citation type="submission" date="2025-08" db="UniProtKB">
        <authorList>
            <consortium name="RefSeq"/>
        </authorList>
    </citation>
    <scope>IDENTIFICATION</scope>
    <source>
        <tissue evidence="8">Cell line</tissue>
    </source>
</reference>
<dbReference type="GeneID" id="112935677"/>
<keyword evidence="2" id="KW-0677">Repeat</keyword>
<accession>A0ABM4ZYI7</accession>
<dbReference type="PROSITE" id="PS50059">
    <property type="entry name" value="FKBP_PPIASE"/>
    <property type="match status" value="1"/>
</dbReference>
<comment type="similarity">
    <text evidence="1">Belongs to the FKBP6 family.</text>
</comment>
<name>A0ABM4ZYI7_VULVU</name>
<evidence type="ECO:0000256" key="1">
    <source>
        <dbReference type="ARBA" id="ARBA00009648"/>
    </source>
</evidence>
<dbReference type="InterPro" id="IPR019734">
    <property type="entry name" value="TPR_rpt"/>
</dbReference>
<dbReference type="InterPro" id="IPR042282">
    <property type="entry name" value="FKBP6/shu"/>
</dbReference>
<dbReference type="Gene3D" id="1.25.40.10">
    <property type="entry name" value="Tetratricopeptide repeat domain"/>
    <property type="match status" value="1"/>
</dbReference>
<dbReference type="InterPro" id="IPR011990">
    <property type="entry name" value="TPR-like_helical_dom_sf"/>
</dbReference>
<dbReference type="Gene3D" id="3.10.50.40">
    <property type="match status" value="1"/>
</dbReference>
<keyword evidence="4 8" id="KW-0413">Isomerase</keyword>
<evidence type="ECO:0000313" key="8">
    <source>
        <dbReference type="RefSeq" id="XP_072607604.1"/>
    </source>
</evidence>
<dbReference type="InterPro" id="IPR046357">
    <property type="entry name" value="PPIase_dom_sf"/>
</dbReference>
<evidence type="ECO:0000313" key="7">
    <source>
        <dbReference type="Proteomes" id="UP001652641"/>
    </source>
</evidence>
<feature type="domain" description="PPIase FKBP-type" evidence="6">
    <location>
        <begin position="78"/>
        <end position="167"/>
    </location>
</feature>
<dbReference type="GO" id="GO:0016853">
    <property type="term" value="F:isomerase activity"/>
    <property type="evidence" value="ECO:0007669"/>
    <property type="project" value="UniProtKB-KW"/>
</dbReference>
<evidence type="ECO:0000259" key="6">
    <source>
        <dbReference type="PROSITE" id="PS50059"/>
    </source>
</evidence>
<gene>
    <name evidence="8" type="primary">FKBP6</name>
</gene>
<dbReference type="SMART" id="SM00028">
    <property type="entry name" value="TPR"/>
    <property type="match status" value="3"/>
</dbReference>
<organism evidence="7 8">
    <name type="scientific">Vulpes vulpes</name>
    <name type="common">Red fox</name>
    <dbReference type="NCBI Taxonomy" id="9627"/>
    <lineage>
        <taxon>Eukaryota</taxon>
        <taxon>Metazoa</taxon>
        <taxon>Chordata</taxon>
        <taxon>Craniata</taxon>
        <taxon>Vertebrata</taxon>
        <taxon>Euteleostomi</taxon>
        <taxon>Mammalia</taxon>
        <taxon>Eutheria</taxon>
        <taxon>Laurasiatheria</taxon>
        <taxon>Carnivora</taxon>
        <taxon>Caniformia</taxon>
        <taxon>Canidae</taxon>
        <taxon>Vulpes</taxon>
    </lineage>
</organism>
<dbReference type="Proteomes" id="UP001652641">
    <property type="component" value="Chromosome 3"/>
</dbReference>
<evidence type="ECO:0000256" key="4">
    <source>
        <dbReference type="PROSITE-ProRule" id="PRU00277"/>
    </source>
</evidence>
<dbReference type="PANTHER" id="PTHR46674">
    <property type="entry name" value="INACTIVE PEPTIDYL-PROLYL CIS-TRANS ISOMERASE FKBP6"/>
    <property type="match status" value="1"/>
</dbReference>
<keyword evidence="3" id="KW-0802">TPR repeat</keyword>
<sequence>MGGSTRSPRVLQGDNASGQSPYERLSRRMLDISGDRGVLKDVIREGAGELVTPDASVLGTTCLLADSGKVLGLNGFLYLTLGVKYSGYLEHMDKPFDSNCFRKTPRLMKLGEDITLWGMELGLLSMRRGELARFLFKPTYAYGTLGCPPLIPPNTTVLFEIELLDFLDSAESDKFCALSAEQQDQFPLQKVLKVAATEREFGNYLFRQNRFYDAKVRYKRALLLLHRRSAPPEEQHLVEAAKLLVFLNLSFTYLRLERPTMALRYGEQALLIDQKNAKALFRCGQACLFMTEYEKARDFLVRAQKEQPFNHDINNELKKLASYYRDYTDKEKEMCHRMFTPNDNGSTVGEN</sequence>
<keyword evidence="4" id="KW-0697">Rotamase</keyword>
<dbReference type="EC" id="5.2.1.8" evidence="4"/>
<evidence type="ECO:0000256" key="2">
    <source>
        <dbReference type="ARBA" id="ARBA00022737"/>
    </source>
</evidence>
<evidence type="ECO:0000256" key="5">
    <source>
        <dbReference type="SAM" id="MobiDB-lite"/>
    </source>
</evidence>
<keyword evidence="7" id="KW-1185">Reference proteome</keyword>